<evidence type="ECO:0000259" key="2">
    <source>
        <dbReference type="Pfam" id="PF01764"/>
    </source>
</evidence>
<dbReference type="InterPro" id="IPR029058">
    <property type="entry name" value="AB_hydrolase_fold"/>
</dbReference>
<name>A0A167LKQ2_PHYB8</name>
<sequence length="363" mass="40165">MKLTSLSIIAVVMFFVYSPVSMATPTANNTLTTNATRSFTVPPVIAQRATVPSEFSYLDMVGQKLDTKINTPLPRNVDQADSMDFNSSAANSNHVNSRMSRRATFYASYKKVKELKGYAQNAANAYCRSVVPMNTWVCEHCSRDESLVSTFKSGSLDTNGYIIRNDKTGIISLVFRGTSSFANVIADADFSPTSYPPVKGTNVHNGFYNAYMSVQKDVLSEMTQQITDYPHYRVVVTGHSLGGALAILGGLDLFQRDSRFDAWNLSIVTFGGPRVGDPAFAHYVVRTGIPITRVIHNQDIVPHVPPQYLGFLHPGTEYWITDEDRVKICRSELDSSQCSNSIVPFTKLRDHLTYFGIDTGTCT</sequence>
<dbReference type="VEuPathDB" id="FungiDB:PHYBLDRAFT_69503"/>
<dbReference type="InterPro" id="IPR002921">
    <property type="entry name" value="Fungal_lipase-type"/>
</dbReference>
<organism evidence="3 4">
    <name type="scientific">Phycomyces blakesleeanus (strain ATCC 8743b / DSM 1359 / FGSC 10004 / NBRC 33097 / NRRL 1555)</name>
    <dbReference type="NCBI Taxonomy" id="763407"/>
    <lineage>
        <taxon>Eukaryota</taxon>
        <taxon>Fungi</taxon>
        <taxon>Fungi incertae sedis</taxon>
        <taxon>Mucoromycota</taxon>
        <taxon>Mucoromycotina</taxon>
        <taxon>Mucoromycetes</taxon>
        <taxon>Mucorales</taxon>
        <taxon>Phycomycetaceae</taxon>
        <taxon>Phycomyces</taxon>
    </lineage>
</organism>
<feature type="chain" id="PRO_5007889917" evidence="1">
    <location>
        <begin position="24"/>
        <end position="363"/>
    </location>
</feature>
<dbReference type="PANTHER" id="PTHR45856:SF25">
    <property type="entry name" value="FUNGAL LIPASE-LIKE DOMAIN-CONTAINING PROTEIN"/>
    <property type="match status" value="1"/>
</dbReference>
<dbReference type="CDD" id="cd00519">
    <property type="entry name" value="Lipase_3"/>
    <property type="match status" value="1"/>
</dbReference>
<dbReference type="Gene3D" id="3.40.50.1820">
    <property type="entry name" value="alpha/beta hydrolase"/>
    <property type="match status" value="1"/>
</dbReference>
<dbReference type="SUPFAM" id="SSF53474">
    <property type="entry name" value="alpha/beta-Hydrolases"/>
    <property type="match status" value="1"/>
</dbReference>
<dbReference type="OrthoDB" id="438440at2759"/>
<dbReference type="InParanoid" id="A0A167LKQ2"/>
<proteinExistence type="predicted"/>
<dbReference type="RefSeq" id="XP_018288697.1">
    <property type="nucleotide sequence ID" value="XM_018442103.1"/>
</dbReference>
<dbReference type="GeneID" id="29003009"/>
<dbReference type="AlphaFoldDB" id="A0A167LKQ2"/>
<evidence type="ECO:0000313" key="3">
    <source>
        <dbReference type="EMBL" id="OAD70657.1"/>
    </source>
</evidence>
<dbReference type="InterPro" id="IPR051218">
    <property type="entry name" value="Sec_MonoDiacylglyc_Lipase"/>
</dbReference>
<feature type="domain" description="Fungal lipase-type" evidence="2">
    <location>
        <begin position="173"/>
        <end position="307"/>
    </location>
</feature>
<dbReference type="EMBL" id="KV440988">
    <property type="protein sequence ID" value="OAD70657.1"/>
    <property type="molecule type" value="Genomic_DNA"/>
</dbReference>
<keyword evidence="4" id="KW-1185">Reference proteome</keyword>
<dbReference type="PANTHER" id="PTHR45856">
    <property type="entry name" value="ALPHA/BETA-HYDROLASES SUPERFAMILY PROTEIN"/>
    <property type="match status" value="1"/>
</dbReference>
<protein>
    <submittedName>
        <fullName evidence="3">Secreted triacylglycerol lipase</fullName>
    </submittedName>
</protein>
<dbReference type="Pfam" id="PF01764">
    <property type="entry name" value="Lipase_3"/>
    <property type="match status" value="1"/>
</dbReference>
<gene>
    <name evidence="3" type="ORF">PHYBLDRAFT_69503</name>
</gene>
<evidence type="ECO:0000313" key="4">
    <source>
        <dbReference type="Proteomes" id="UP000077315"/>
    </source>
</evidence>
<reference evidence="4" key="1">
    <citation type="submission" date="2015-06" db="EMBL/GenBank/DDBJ databases">
        <title>Expansion of signal transduction pathways in fungi by whole-genome duplication.</title>
        <authorList>
            <consortium name="DOE Joint Genome Institute"/>
            <person name="Corrochano L.M."/>
            <person name="Kuo A."/>
            <person name="Marcet-Houben M."/>
            <person name="Polaino S."/>
            <person name="Salamov A."/>
            <person name="Villalobos J.M."/>
            <person name="Alvarez M.I."/>
            <person name="Avalos J."/>
            <person name="Benito E.P."/>
            <person name="Benoit I."/>
            <person name="Burger G."/>
            <person name="Camino L.P."/>
            <person name="Canovas D."/>
            <person name="Cerda-Olmedo E."/>
            <person name="Cheng J.-F."/>
            <person name="Dominguez A."/>
            <person name="Elias M."/>
            <person name="Eslava A.P."/>
            <person name="Glaser F."/>
            <person name="Grimwood J."/>
            <person name="Gutierrez G."/>
            <person name="Heitman J."/>
            <person name="Henrissat B."/>
            <person name="Iturriaga E.A."/>
            <person name="Lang B.F."/>
            <person name="Lavin J.L."/>
            <person name="Lee S."/>
            <person name="Li W."/>
            <person name="Lindquist E."/>
            <person name="Lopez-Garcia S."/>
            <person name="Luque E.M."/>
            <person name="Marcos A.T."/>
            <person name="Martin J."/>
            <person name="McCluskey K."/>
            <person name="Medina H.R."/>
            <person name="Miralles-Duran A."/>
            <person name="Miyazaki A."/>
            <person name="Munoz-Torres E."/>
            <person name="Oguiza J.A."/>
            <person name="Ohm R."/>
            <person name="Olmedo M."/>
            <person name="Orejas M."/>
            <person name="Ortiz-Castellanos L."/>
            <person name="Pisabarro A.G."/>
            <person name="Rodriguez-Romero J."/>
            <person name="Ruiz-Herrera J."/>
            <person name="Ruiz-Vazquez R."/>
            <person name="Sanz C."/>
            <person name="Schackwitz W."/>
            <person name="Schmutz J."/>
            <person name="Shahriari M."/>
            <person name="Shelest E."/>
            <person name="Silva-Franco F."/>
            <person name="Soanes D."/>
            <person name="Syed K."/>
            <person name="Tagua V.G."/>
            <person name="Talbot N.J."/>
            <person name="Thon M."/>
            <person name="De vries R.P."/>
            <person name="Wiebenga A."/>
            <person name="Yadav J.S."/>
            <person name="Braun E.L."/>
            <person name="Baker S."/>
            <person name="Garre V."/>
            <person name="Horwitz B."/>
            <person name="Torres-Martinez S."/>
            <person name="Idnurm A."/>
            <person name="Herrera-Estrella A."/>
            <person name="Gabaldon T."/>
            <person name="Grigoriev I.V."/>
        </authorList>
    </citation>
    <scope>NUCLEOTIDE SEQUENCE [LARGE SCALE GENOMIC DNA]</scope>
    <source>
        <strain evidence="4">NRRL 1555(-)</strain>
    </source>
</reference>
<accession>A0A167LKQ2</accession>
<keyword evidence="1" id="KW-0732">Signal</keyword>
<evidence type="ECO:0000256" key="1">
    <source>
        <dbReference type="SAM" id="SignalP"/>
    </source>
</evidence>
<feature type="signal peptide" evidence="1">
    <location>
        <begin position="1"/>
        <end position="23"/>
    </location>
</feature>
<dbReference type="Proteomes" id="UP000077315">
    <property type="component" value="Unassembled WGS sequence"/>
</dbReference>
<dbReference type="GO" id="GO:0006629">
    <property type="term" value="P:lipid metabolic process"/>
    <property type="evidence" value="ECO:0007669"/>
    <property type="project" value="InterPro"/>
</dbReference>